<dbReference type="InterPro" id="IPR027417">
    <property type="entry name" value="P-loop_NTPase"/>
</dbReference>
<keyword evidence="5" id="KW-0547">Nucleotide-binding</keyword>
<evidence type="ECO:0000256" key="2">
    <source>
        <dbReference type="ARBA" id="ARBA00006012"/>
    </source>
</evidence>
<dbReference type="GO" id="GO:0005524">
    <property type="term" value="F:ATP binding"/>
    <property type="evidence" value="ECO:0007669"/>
    <property type="project" value="UniProtKB-KW"/>
</dbReference>
<proteinExistence type="inferred from homology"/>
<dbReference type="SUPFAM" id="SSF52540">
    <property type="entry name" value="P-loop containing nucleoside triphosphate hydrolases"/>
    <property type="match status" value="2"/>
</dbReference>
<feature type="transmembrane region" description="Helical" evidence="9">
    <location>
        <begin position="1224"/>
        <end position="1246"/>
    </location>
</feature>
<feature type="transmembrane region" description="Helical" evidence="9">
    <location>
        <begin position="678"/>
        <end position="701"/>
    </location>
</feature>
<evidence type="ECO:0000256" key="4">
    <source>
        <dbReference type="ARBA" id="ARBA00022692"/>
    </source>
</evidence>
<accession>A0AAV0UCJ8</accession>
<dbReference type="InterPro" id="IPR003593">
    <property type="entry name" value="AAA+_ATPase"/>
</dbReference>
<dbReference type="GO" id="GO:0140359">
    <property type="term" value="F:ABC-type transporter activity"/>
    <property type="evidence" value="ECO:0007669"/>
    <property type="project" value="InterPro"/>
</dbReference>
<feature type="transmembrane region" description="Helical" evidence="9">
    <location>
        <begin position="1362"/>
        <end position="1383"/>
    </location>
</feature>
<dbReference type="InterPro" id="IPR034003">
    <property type="entry name" value="ABCG_PDR_2"/>
</dbReference>
<evidence type="ECO:0000256" key="9">
    <source>
        <dbReference type="SAM" id="Phobius"/>
    </source>
</evidence>
<dbReference type="Pfam" id="PF01061">
    <property type="entry name" value="ABC2_membrane"/>
    <property type="match status" value="2"/>
</dbReference>
<gene>
    <name evidence="11" type="ORF">HBR001_LOCUS6056</name>
</gene>
<feature type="transmembrane region" description="Helical" evidence="9">
    <location>
        <begin position="1112"/>
        <end position="1131"/>
    </location>
</feature>
<evidence type="ECO:0000256" key="7">
    <source>
        <dbReference type="ARBA" id="ARBA00022989"/>
    </source>
</evidence>
<dbReference type="GO" id="GO:0016887">
    <property type="term" value="F:ATP hydrolysis activity"/>
    <property type="evidence" value="ECO:0007669"/>
    <property type="project" value="InterPro"/>
</dbReference>
<comment type="caution">
    <text evidence="11">The sequence shown here is derived from an EMBL/GenBank/DDBJ whole genome shotgun (WGS) entry which is preliminary data.</text>
</comment>
<dbReference type="InterPro" id="IPR013525">
    <property type="entry name" value="ABC2_TM"/>
</dbReference>
<feature type="transmembrane region" description="Helical" evidence="9">
    <location>
        <begin position="1185"/>
        <end position="1212"/>
    </location>
</feature>
<evidence type="ECO:0000313" key="11">
    <source>
        <dbReference type="EMBL" id="CAI5734113.1"/>
    </source>
</evidence>
<organism evidence="11 12">
    <name type="scientific">Hyaloperonospora brassicae</name>
    <name type="common">Brassica downy mildew</name>
    <name type="synonym">Peronospora brassicae</name>
    <dbReference type="NCBI Taxonomy" id="162125"/>
    <lineage>
        <taxon>Eukaryota</taxon>
        <taxon>Sar</taxon>
        <taxon>Stramenopiles</taxon>
        <taxon>Oomycota</taxon>
        <taxon>Peronosporomycetes</taxon>
        <taxon>Peronosporales</taxon>
        <taxon>Peronosporaceae</taxon>
        <taxon>Hyaloperonospora</taxon>
    </lineage>
</organism>
<name>A0AAV0UCJ8_HYABA</name>
<dbReference type="Pfam" id="PF00005">
    <property type="entry name" value="ABC_tran"/>
    <property type="match status" value="2"/>
</dbReference>
<evidence type="ECO:0000256" key="3">
    <source>
        <dbReference type="ARBA" id="ARBA00022448"/>
    </source>
</evidence>
<reference evidence="11" key="1">
    <citation type="submission" date="2022-12" db="EMBL/GenBank/DDBJ databases">
        <authorList>
            <person name="Webb A."/>
        </authorList>
    </citation>
    <scope>NUCLEOTIDE SEQUENCE</scope>
    <source>
        <strain evidence="11">Hp1</strain>
    </source>
</reference>
<feature type="transmembrane region" description="Helical" evidence="9">
    <location>
        <begin position="556"/>
        <end position="579"/>
    </location>
</feature>
<evidence type="ECO:0000256" key="5">
    <source>
        <dbReference type="ARBA" id="ARBA00022741"/>
    </source>
</evidence>
<keyword evidence="6" id="KW-0067">ATP-binding</keyword>
<feature type="transmembrane region" description="Helical" evidence="9">
    <location>
        <begin position="1253"/>
        <end position="1271"/>
    </location>
</feature>
<dbReference type="PROSITE" id="PS50893">
    <property type="entry name" value="ABC_TRANSPORTER_2"/>
    <property type="match status" value="2"/>
</dbReference>
<dbReference type="EMBL" id="CANTFL010001211">
    <property type="protein sequence ID" value="CAI5734113.1"/>
    <property type="molecule type" value="Genomic_DNA"/>
</dbReference>
<dbReference type="InterPro" id="IPR043926">
    <property type="entry name" value="ABCG_dom"/>
</dbReference>
<feature type="domain" description="ABC transporter" evidence="10">
    <location>
        <begin position="69"/>
        <end position="349"/>
    </location>
</feature>
<dbReference type="GO" id="GO:0016020">
    <property type="term" value="C:membrane"/>
    <property type="evidence" value="ECO:0007669"/>
    <property type="project" value="UniProtKB-SubCell"/>
</dbReference>
<dbReference type="SMART" id="SM00382">
    <property type="entry name" value="AAA"/>
    <property type="match status" value="2"/>
</dbReference>
<evidence type="ECO:0000259" key="10">
    <source>
        <dbReference type="PROSITE" id="PS50893"/>
    </source>
</evidence>
<sequence length="1388" mass="152713">MATSTPPSPVDLSSSESLMKHGPTVLHRFIAAKLEAAMNKAMPQMEVRFKGLSVSAKEVETRQRGDTATQLPTLFNSVKKLVTALRPKKSTGERFILQNVSGVFQPGTITLLLGQPGSGKSSLMKVLSGRFPTDKKVTISGDITYNGVPRTALSKRLPQFVSYVAQRDQHFPTLTVQETLEFAHAFCGPTPVSKRSEKLLSRGTTQATAEALGVIQALYEHYPEVVMKQLGLEVCKDTIVGNGMVRGVSGGERKRVTTGEMEFGLRYVTLMDEISTGLDSAATFDIVQTQRGITTALRKTVVMALLQPAPEVVALFDNVMLLHEGHVIYHGPRDDALEYFASLGFTCPPDRNVADFLLELGTSEQDKYQDALPSGRTYFPRRASEFAAAFRASRVHMDMMETLEAPHESELLGDVGIHMNPMPEFHRSFWAATRILVTRQTLLTMRNRAFLRGRTVMVLAMGLIYSSTFGQVDPTNVQITLGSMFQAILFVAIGQVPQVPTFMASRDVFYKHRSANFFPTSAYVLACAIAQVPFALAESVVFGTLVYWMCGFTATIDAFLCFVVLLVLTSLVFAAWFFLFTAASPDVHIAKPGSTCSISLFILFAGFVLTKSTIPSWCVWVYWLNPLAWCLRAMAVNQYRSPELDVCVYGSIDYCTQFGQTMGTYALEQYDVPSSKTWLWSGIVFLLVCYAAFMGLGCLVIEHVRFERSDHVVVFQTSTDDEVDAGTNYLLVLDAPHSPQHSGVDAASMLHRSATAVDVHRRAPSVVPVTLAFQDLWYSVPQPKNPKTRLHLLQRVNGYALPGTLTALMGSSGAGKTTLLDVLAGRKTGGTTRGRILLNGYAATDLAVRRCTGYCEQTDIHSSATTIREALTFSAVLRQDSRVALAAKLASVTECLDLLGLQAIADQLVRVSSVEQLKRVTIGVELAAQPSVLFLDEPTSGLDARAAKALMNGVRNVANTGRTVVCTIHQPSSDVFDLFDHLVLLQRGGEPVFAGELGAHAHKLVEYFEAIPGVSPLPKTANPATWVLDCIGAGVVRNTPVASAEIDFVQWFEASKEKRLMDAVMAQEGVTKPSTTGPELRFTTKRAATWWTQATWVTGRFLRTYWRTPTYTLTRCSIGLLLALVAGLTYVDGDRTSYQGVNSAVGIVYVTTLFNGIISFNGVLPLASEERAAYYRERASQTYNALWYFVGATVAEVPYVLLSCLLFTGVFYPLMGFTGLTTGLLYWLNLSLFVLLQTYMGQLFVYALPNVEAAAILGVLVNSIFFLFMGFNPPASAIPDGYKWLYAVTPQRYSLSILMALAFADCSRPPTWDAARQRYVDFGPERGCQPMTKVPVTMEHVTVKDYVESVFQFRHDELVANVGYVLLALGILRLLALLALRFINHQKR</sequence>
<dbReference type="PANTHER" id="PTHR19241">
    <property type="entry name" value="ATP-BINDING CASSETTE TRANSPORTER"/>
    <property type="match status" value="1"/>
</dbReference>
<dbReference type="InterPro" id="IPR003439">
    <property type="entry name" value="ABC_transporter-like_ATP-bd"/>
</dbReference>
<keyword evidence="8 9" id="KW-0472">Membrane</keyword>
<evidence type="ECO:0000256" key="1">
    <source>
        <dbReference type="ARBA" id="ARBA00004141"/>
    </source>
</evidence>
<evidence type="ECO:0000313" key="12">
    <source>
        <dbReference type="Proteomes" id="UP001162031"/>
    </source>
</evidence>
<keyword evidence="4 9" id="KW-0812">Transmembrane</keyword>
<dbReference type="FunFam" id="3.40.50.300:FF:000289">
    <property type="entry name" value="ABC transporter G family member 31"/>
    <property type="match status" value="1"/>
</dbReference>
<keyword evidence="3" id="KW-0813">Transport</keyword>
<feature type="transmembrane region" description="Helical" evidence="9">
    <location>
        <begin position="517"/>
        <end position="536"/>
    </location>
</feature>
<dbReference type="Proteomes" id="UP001162031">
    <property type="component" value="Unassembled WGS sequence"/>
</dbReference>
<feature type="transmembrane region" description="Helical" evidence="9">
    <location>
        <begin position="1143"/>
        <end position="1164"/>
    </location>
</feature>
<evidence type="ECO:0000256" key="8">
    <source>
        <dbReference type="ARBA" id="ARBA00023136"/>
    </source>
</evidence>
<evidence type="ECO:0000256" key="6">
    <source>
        <dbReference type="ARBA" id="ARBA00022840"/>
    </source>
</evidence>
<dbReference type="CDD" id="cd03232">
    <property type="entry name" value="ABCG_PDR_domain2"/>
    <property type="match status" value="1"/>
</dbReference>
<dbReference type="Gene3D" id="3.40.50.300">
    <property type="entry name" value="P-loop containing nucleotide triphosphate hydrolases"/>
    <property type="match status" value="2"/>
</dbReference>
<feature type="transmembrane region" description="Helical" evidence="9">
    <location>
        <begin position="449"/>
        <end position="465"/>
    </location>
</feature>
<comment type="subcellular location">
    <subcellularLocation>
        <location evidence="1">Membrane</location>
        <topology evidence="1">Multi-pass membrane protein</topology>
    </subcellularLocation>
</comment>
<dbReference type="Pfam" id="PF19055">
    <property type="entry name" value="ABC2_membrane_7"/>
    <property type="match status" value="1"/>
</dbReference>
<dbReference type="FunFam" id="3.40.50.300:FF:000528">
    <property type="entry name" value="ABC transporter G family member 31"/>
    <property type="match status" value="1"/>
</dbReference>
<keyword evidence="12" id="KW-1185">Reference proteome</keyword>
<feature type="domain" description="ABC transporter" evidence="10">
    <location>
        <begin position="771"/>
        <end position="1012"/>
    </location>
</feature>
<comment type="similarity">
    <text evidence="2">Belongs to the ABC transporter superfamily. ABCG family. PDR (TC 3.A.1.205) subfamily.</text>
</comment>
<protein>
    <recommendedName>
        <fullName evidence="10">ABC transporter domain-containing protein</fullName>
    </recommendedName>
</protein>
<feature type="transmembrane region" description="Helical" evidence="9">
    <location>
        <begin position="600"/>
        <end position="623"/>
    </location>
</feature>
<keyword evidence="7 9" id="KW-1133">Transmembrane helix</keyword>